<dbReference type="HOGENOM" id="CLU_360257_0_0_1"/>
<sequence>MFVELFGQYYPYPIKINNGEHVRQYWTCKWALQICSNHVLYNHEIAAKLRKHDSVTLAAVCEWINSSYDGILNSITEENECLKFEIRIFSKQMHLKFCKSWAKNEAQYKLQCILLDKELLVPGNRFADRYIIRFMQYEMSKPHKGATSYEAEDGCESDDSAFSSSSHQIQSYKPLSQEFKDELIENLEQIIRTETECLQKENKLVATKFENLNENVDPEGTEMMDSVTMDLSQTRNNVSVHEDTRNYPSLSQLKDVENSPGIGEYEIQRGQNDSFRNLDPNRPLSPTLQNALSEYEGDILTSDDETLERDVEMNPESSCRGTNGVLTCNIQKTNTCNNSVDHEDDGELQGYTNECKLNYAEAKKEPSQKTTKPEIKTMKLPFTEKCYSSEEVTQFLKHPKEEEETFDNVMAMNRRPDRENCSSECDTDVEITLKASGLQKSKPVIRTVEKALKADSPETRLHGLDTIICVDISASMPNKVLEQIQATICCFLDIVEDIAIDVGLEENLGLVTFSKETQICVQLTNDYGKIRGAIENLKPSGTSPLHTALSLCRLELERNGHATCIHEHCIAPRIILFTDGRPTRDLQMEDSDSEYAPKDQQTLDDISSFVQQMGSEGIQLLTVGTGRQTNKFIVGKVIHEHRESGWKEDYKAELQRILNTNTFRLDNEDIERIEEFLLQSEELFDSEYPGLPKLGSRVQTKDGRCGTVVRHRKQNWIKIHFDENDEIIDCYRSFDSMYLKHYGYNGSTSGFTCRFVSDQTDSVLKCSNNYNVFKCAN</sequence>
<dbReference type="SUPFAM" id="SSF53300">
    <property type="entry name" value="vWA-like"/>
    <property type="match status" value="1"/>
</dbReference>
<reference evidence="1" key="1">
    <citation type="journal article" date="2012" name="Nature">
        <title>The oyster genome reveals stress adaptation and complexity of shell formation.</title>
        <authorList>
            <person name="Zhang G."/>
            <person name="Fang X."/>
            <person name="Guo X."/>
            <person name="Li L."/>
            <person name="Luo R."/>
            <person name="Xu F."/>
            <person name="Yang P."/>
            <person name="Zhang L."/>
            <person name="Wang X."/>
            <person name="Qi H."/>
            <person name="Xiong Z."/>
            <person name="Que H."/>
            <person name="Xie Y."/>
            <person name="Holland P.W."/>
            <person name="Paps J."/>
            <person name="Zhu Y."/>
            <person name="Wu F."/>
            <person name="Chen Y."/>
            <person name="Wang J."/>
            <person name="Peng C."/>
            <person name="Meng J."/>
            <person name="Yang L."/>
            <person name="Liu J."/>
            <person name="Wen B."/>
            <person name="Zhang N."/>
            <person name="Huang Z."/>
            <person name="Zhu Q."/>
            <person name="Feng Y."/>
            <person name="Mount A."/>
            <person name="Hedgecock D."/>
            <person name="Xu Z."/>
            <person name="Liu Y."/>
            <person name="Domazet-Loso T."/>
            <person name="Du Y."/>
            <person name="Sun X."/>
            <person name="Zhang S."/>
            <person name="Liu B."/>
            <person name="Cheng P."/>
            <person name="Jiang X."/>
            <person name="Li J."/>
            <person name="Fan D."/>
            <person name="Wang W."/>
            <person name="Fu W."/>
            <person name="Wang T."/>
            <person name="Wang B."/>
            <person name="Zhang J."/>
            <person name="Peng Z."/>
            <person name="Li Y."/>
            <person name="Li N."/>
            <person name="Wang J."/>
            <person name="Chen M."/>
            <person name="He Y."/>
            <person name="Tan F."/>
            <person name="Song X."/>
            <person name="Zheng Q."/>
            <person name="Huang R."/>
            <person name="Yang H."/>
            <person name="Du X."/>
            <person name="Chen L."/>
            <person name="Yang M."/>
            <person name="Gaffney P.M."/>
            <person name="Wang S."/>
            <person name="Luo L."/>
            <person name="She Z."/>
            <person name="Ming Y."/>
            <person name="Huang W."/>
            <person name="Zhang S."/>
            <person name="Huang B."/>
            <person name="Zhang Y."/>
            <person name="Qu T."/>
            <person name="Ni P."/>
            <person name="Miao G."/>
            <person name="Wang J."/>
            <person name="Wang Q."/>
            <person name="Steinberg C.E."/>
            <person name="Wang H."/>
            <person name="Li N."/>
            <person name="Qian L."/>
            <person name="Zhang G."/>
            <person name="Li Y."/>
            <person name="Yang H."/>
            <person name="Liu X."/>
            <person name="Wang J."/>
            <person name="Yin Y."/>
            <person name="Wang J."/>
        </authorList>
    </citation>
    <scope>NUCLEOTIDE SEQUENCE [LARGE SCALE GENOMIC DNA]</scope>
    <source>
        <strain evidence="1">05x7-T-G4-1.051#20</strain>
    </source>
</reference>
<dbReference type="PROSITE" id="PS50234">
    <property type="entry name" value="VWFA"/>
    <property type="match status" value="1"/>
</dbReference>
<gene>
    <name evidence="1" type="ORF">CGI_10015370</name>
</gene>
<dbReference type="Pfam" id="PF13519">
    <property type="entry name" value="VWA_2"/>
    <property type="match status" value="1"/>
</dbReference>
<dbReference type="InParanoid" id="K1R7I2"/>
<dbReference type="SMART" id="SM00327">
    <property type="entry name" value="VWA"/>
    <property type="match status" value="1"/>
</dbReference>
<organism evidence="1">
    <name type="scientific">Magallana gigas</name>
    <name type="common">Pacific oyster</name>
    <name type="synonym">Crassostrea gigas</name>
    <dbReference type="NCBI Taxonomy" id="29159"/>
    <lineage>
        <taxon>Eukaryota</taxon>
        <taxon>Metazoa</taxon>
        <taxon>Spiralia</taxon>
        <taxon>Lophotrochozoa</taxon>
        <taxon>Mollusca</taxon>
        <taxon>Bivalvia</taxon>
        <taxon>Autobranchia</taxon>
        <taxon>Pteriomorphia</taxon>
        <taxon>Ostreida</taxon>
        <taxon>Ostreoidea</taxon>
        <taxon>Ostreidae</taxon>
        <taxon>Magallana</taxon>
    </lineage>
</organism>
<dbReference type="InterPro" id="IPR002035">
    <property type="entry name" value="VWF_A"/>
</dbReference>
<accession>K1R7I2</accession>
<dbReference type="InterPro" id="IPR036465">
    <property type="entry name" value="vWFA_dom_sf"/>
</dbReference>
<evidence type="ECO:0000313" key="1">
    <source>
        <dbReference type="EMBL" id="EKC29951.1"/>
    </source>
</evidence>
<protein>
    <submittedName>
        <fullName evidence="1">Uncharacterized protein</fullName>
    </submittedName>
</protein>
<name>K1R7I2_MAGGI</name>
<dbReference type="Gene3D" id="3.40.50.410">
    <property type="entry name" value="von Willebrand factor, type A domain"/>
    <property type="match status" value="1"/>
</dbReference>
<dbReference type="EMBL" id="JH818507">
    <property type="protein sequence ID" value="EKC29951.1"/>
    <property type="molecule type" value="Genomic_DNA"/>
</dbReference>
<proteinExistence type="predicted"/>
<dbReference type="AlphaFoldDB" id="K1R7I2"/>
<dbReference type="CDD" id="cd00198">
    <property type="entry name" value="vWFA"/>
    <property type="match status" value="1"/>
</dbReference>